<dbReference type="AlphaFoldDB" id="A0AA87Z313"/>
<protein>
    <submittedName>
        <fullName evidence="2">Uncharacterized protein</fullName>
    </submittedName>
</protein>
<evidence type="ECO:0000313" key="2">
    <source>
        <dbReference type="EMBL" id="GMN28979.1"/>
    </source>
</evidence>
<accession>A0AA87Z313</accession>
<comment type="caution">
    <text evidence="2">The sequence shown here is derived from an EMBL/GenBank/DDBJ whole genome shotgun (WGS) entry which is preliminary data.</text>
</comment>
<gene>
    <name evidence="2" type="ORF">TIFTF001_002257</name>
</gene>
<evidence type="ECO:0000313" key="3">
    <source>
        <dbReference type="Proteomes" id="UP001187192"/>
    </source>
</evidence>
<proteinExistence type="predicted"/>
<dbReference type="EMBL" id="BTGU01000002">
    <property type="protein sequence ID" value="GMN28979.1"/>
    <property type="molecule type" value="Genomic_DNA"/>
</dbReference>
<keyword evidence="3" id="KW-1185">Reference proteome</keyword>
<sequence length="85" mass="9791">MNSLASTVGGCHHRRLIIAVDSYCHRLTFVIYFPAEIAILQFISVMAGERERKRESSFFSGDDDTPDEPRRRDRDEIAREWASMG</sequence>
<organism evidence="2 3">
    <name type="scientific">Ficus carica</name>
    <name type="common">Common fig</name>
    <dbReference type="NCBI Taxonomy" id="3494"/>
    <lineage>
        <taxon>Eukaryota</taxon>
        <taxon>Viridiplantae</taxon>
        <taxon>Streptophyta</taxon>
        <taxon>Embryophyta</taxon>
        <taxon>Tracheophyta</taxon>
        <taxon>Spermatophyta</taxon>
        <taxon>Magnoliopsida</taxon>
        <taxon>eudicotyledons</taxon>
        <taxon>Gunneridae</taxon>
        <taxon>Pentapetalae</taxon>
        <taxon>rosids</taxon>
        <taxon>fabids</taxon>
        <taxon>Rosales</taxon>
        <taxon>Moraceae</taxon>
        <taxon>Ficeae</taxon>
        <taxon>Ficus</taxon>
    </lineage>
</organism>
<feature type="region of interest" description="Disordered" evidence="1">
    <location>
        <begin position="51"/>
        <end position="75"/>
    </location>
</feature>
<name>A0AA87Z313_FICCA</name>
<reference evidence="2" key="1">
    <citation type="submission" date="2023-07" db="EMBL/GenBank/DDBJ databases">
        <title>draft genome sequence of fig (Ficus carica).</title>
        <authorList>
            <person name="Takahashi T."/>
            <person name="Nishimura K."/>
        </authorList>
    </citation>
    <scope>NUCLEOTIDE SEQUENCE</scope>
</reference>
<evidence type="ECO:0000256" key="1">
    <source>
        <dbReference type="SAM" id="MobiDB-lite"/>
    </source>
</evidence>
<dbReference type="Proteomes" id="UP001187192">
    <property type="component" value="Unassembled WGS sequence"/>
</dbReference>